<evidence type="ECO:0000256" key="2">
    <source>
        <dbReference type="ARBA" id="ARBA00022472"/>
    </source>
</evidence>
<evidence type="ECO:0000313" key="4">
    <source>
        <dbReference type="EMBL" id="ONK57770.1"/>
    </source>
</evidence>
<dbReference type="OrthoDB" id="764594at2759"/>
<dbReference type="GO" id="GO:0006353">
    <property type="term" value="P:DNA-templated transcription termination"/>
    <property type="evidence" value="ECO:0007669"/>
    <property type="project" value="UniProtKB-KW"/>
</dbReference>
<dbReference type="Proteomes" id="UP000243459">
    <property type="component" value="Chromosome 9"/>
</dbReference>
<keyword evidence="5" id="KW-1185">Reference proteome</keyword>
<comment type="similarity">
    <text evidence="1">Belongs to the mTERF family.</text>
</comment>
<organism evidence="4 5">
    <name type="scientific">Asparagus officinalis</name>
    <name type="common">Garden asparagus</name>
    <dbReference type="NCBI Taxonomy" id="4686"/>
    <lineage>
        <taxon>Eukaryota</taxon>
        <taxon>Viridiplantae</taxon>
        <taxon>Streptophyta</taxon>
        <taxon>Embryophyta</taxon>
        <taxon>Tracheophyta</taxon>
        <taxon>Spermatophyta</taxon>
        <taxon>Magnoliopsida</taxon>
        <taxon>Liliopsida</taxon>
        <taxon>Asparagales</taxon>
        <taxon>Asparagaceae</taxon>
        <taxon>Asparagoideae</taxon>
        <taxon>Asparagus</taxon>
    </lineage>
</organism>
<dbReference type="OMA" id="TTDRINM"/>
<dbReference type="GO" id="GO:0003676">
    <property type="term" value="F:nucleic acid binding"/>
    <property type="evidence" value="ECO:0007669"/>
    <property type="project" value="InterPro"/>
</dbReference>
<keyword evidence="2" id="KW-0805">Transcription regulation</keyword>
<dbReference type="EMBL" id="CM007389">
    <property type="protein sequence ID" value="ONK57770.1"/>
    <property type="molecule type" value="Genomic_DNA"/>
</dbReference>
<sequence>MINLVSKWVPRICSREHLMPFKNLAFGSLRCKEVFFINCELPISAKDRILSSKYLCFHSIKRASITEWAPCISLKGQVFASNYHNRATFVRWISHNFVNNRVFSSKHGGSRIKIPVLGNTRGFSSVGAAPNDPKPAFRGHRIISQAQEALMDYLHFTTGLEFSDAEHMSKNSPSFLNKILDKVEKEGEDIERALTRFFRYHPPNEVEIFFESMGLKPSDFNSLLPRDLFYLKDDLELLDNYHVLCNYGIDRSEIGRIYKKAADVFKYECGVLGSKLRAYEELGLRKSNVIKLVVSNPPLLIGDVNKEFAKVLEGLEDLGLERNWIGDVLSEKDFYSWSRMLIVLQSCFEMGFTKQELEALIREHPDFLLDGSGRTLFSLIGFQLKLGATRKEIFSLLLNFPQVQVGKFMKNLRQGLVFLVELQMDPEDIKMLLCTHKEMFGKHTLKKASSVVSLLQTSSKRLCTIIKDDPHQLKNYVKGSKLSALPCTRDDELCHMQRRKFLLCLGFVDNSKDMEKAMTYLRGKSDELQGRYDLLVKFGLKKDDVYTMIKKSPIVLNQTVDVLEKKINFLVKELGYPLSTLVEFPKILAYTIERVKLRLSMYTWLRDRGKASPTLALSSILSCSDEKFRKWLISGHPQGPKVWEEFKAELYSK</sequence>
<keyword evidence="3" id="KW-0809">Transit peptide</keyword>
<reference evidence="5" key="1">
    <citation type="journal article" date="2017" name="Nat. Commun.">
        <title>The asparagus genome sheds light on the origin and evolution of a young Y chromosome.</title>
        <authorList>
            <person name="Harkess A."/>
            <person name="Zhou J."/>
            <person name="Xu C."/>
            <person name="Bowers J.E."/>
            <person name="Van der Hulst R."/>
            <person name="Ayyampalayam S."/>
            <person name="Mercati F."/>
            <person name="Riccardi P."/>
            <person name="McKain M.R."/>
            <person name="Kakrana A."/>
            <person name="Tang H."/>
            <person name="Ray J."/>
            <person name="Groenendijk J."/>
            <person name="Arikit S."/>
            <person name="Mathioni S.M."/>
            <person name="Nakano M."/>
            <person name="Shan H."/>
            <person name="Telgmann-Rauber A."/>
            <person name="Kanno A."/>
            <person name="Yue Z."/>
            <person name="Chen H."/>
            <person name="Li W."/>
            <person name="Chen Y."/>
            <person name="Xu X."/>
            <person name="Zhang Y."/>
            <person name="Luo S."/>
            <person name="Chen H."/>
            <person name="Gao J."/>
            <person name="Mao Z."/>
            <person name="Pires J.C."/>
            <person name="Luo M."/>
            <person name="Kudrna D."/>
            <person name="Wing R.A."/>
            <person name="Meyers B.C."/>
            <person name="Yi K."/>
            <person name="Kong H."/>
            <person name="Lavrijsen P."/>
            <person name="Sunseri F."/>
            <person name="Falavigna A."/>
            <person name="Ye Y."/>
            <person name="Leebens-Mack J.H."/>
            <person name="Chen G."/>
        </authorList>
    </citation>
    <scope>NUCLEOTIDE SEQUENCE [LARGE SCALE GENOMIC DNA]</scope>
    <source>
        <strain evidence="5">cv. DH0086</strain>
    </source>
</reference>
<dbReference type="FunFam" id="1.25.70.10:FF:000019">
    <property type="entry name" value="mTERF family protein"/>
    <property type="match status" value="1"/>
</dbReference>
<evidence type="ECO:0000256" key="3">
    <source>
        <dbReference type="ARBA" id="ARBA00022946"/>
    </source>
</evidence>
<dbReference type="Pfam" id="PF02536">
    <property type="entry name" value="mTERF"/>
    <property type="match status" value="2"/>
</dbReference>
<dbReference type="PANTHER" id="PTHR13068:SF103">
    <property type="entry name" value="MITOCHONDRIAL TRANSCRIPTION TERMINATION FACTOR FAMILY PROTEIN"/>
    <property type="match status" value="1"/>
</dbReference>
<dbReference type="InterPro" id="IPR003690">
    <property type="entry name" value="MTERF"/>
</dbReference>
<dbReference type="InterPro" id="IPR038538">
    <property type="entry name" value="MTERF_sf"/>
</dbReference>
<dbReference type="Gramene" id="ONK57770">
    <property type="protein sequence ID" value="ONK57770"/>
    <property type="gene ID" value="A4U43_C09F3910"/>
</dbReference>
<keyword evidence="2" id="KW-0806">Transcription termination</keyword>
<dbReference type="AlphaFoldDB" id="A0A5P1E5E2"/>
<dbReference type="SMART" id="SM00733">
    <property type="entry name" value="Mterf"/>
    <property type="match status" value="5"/>
</dbReference>
<gene>
    <name evidence="4" type="ORF">A4U43_C09F3910</name>
</gene>
<evidence type="ECO:0000313" key="5">
    <source>
        <dbReference type="Proteomes" id="UP000243459"/>
    </source>
</evidence>
<protein>
    <submittedName>
        <fullName evidence="4">Uncharacterized protein</fullName>
    </submittedName>
</protein>
<dbReference type="Gene3D" id="1.25.70.10">
    <property type="entry name" value="Transcription termination factor 3, mitochondrial"/>
    <property type="match status" value="2"/>
</dbReference>
<dbReference type="PANTHER" id="PTHR13068">
    <property type="entry name" value="CGI-12 PROTEIN-RELATED"/>
    <property type="match status" value="1"/>
</dbReference>
<name>A0A5P1E5E2_ASPOF</name>
<evidence type="ECO:0000256" key="1">
    <source>
        <dbReference type="ARBA" id="ARBA00007692"/>
    </source>
</evidence>
<keyword evidence="2" id="KW-0804">Transcription</keyword>
<accession>A0A5P1E5E2</accession>
<proteinExistence type="inferred from homology"/>